<reference evidence="4" key="1">
    <citation type="submission" date="2012-12" db="EMBL/GenBank/DDBJ databases">
        <authorList>
            <person name="Hellsten U."/>
            <person name="Grimwood J."/>
            <person name="Chapman J.A."/>
            <person name="Shapiro H."/>
            <person name="Aerts A."/>
            <person name="Otillar R.P."/>
            <person name="Terry A.Y."/>
            <person name="Boore J.L."/>
            <person name="Simakov O."/>
            <person name="Marletaz F."/>
            <person name="Cho S.-J."/>
            <person name="Edsinger-Gonzales E."/>
            <person name="Havlak P."/>
            <person name="Kuo D.-H."/>
            <person name="Larsson T."/>
            <person name="Lv J."/>
            <person name="Arendt D."/>
            <person name="Savage R."/>
            <person name="Osoegawa K."/>
            <person name="de Jong P."/>
            <person name="Lindberg D.R."/>
            <person name="Seaver E.C."/>
            <person name="Weisblat D.A."/>
            <person name="Putnam N.H."/>
            <person name="Grigoriev I.V."/>
            <person name="Rokhsar D.S."/>
        </authorList>
    </citation>
    <scope>NUCLEOTIDE SEQUENCE</scope>
    <source>
        <strain evidence="4">I ESC-2004</strain>
    </source>
</reference>
<dbReference type="HOGENOM" id="CLU_1898216_0_0_1"/>
<protein>
    <submittedName>
        <fullName evidence="2 3">Uncharacterized protein</fullName>
    </submittedName>
</protein>
<dbReference type="EnsemblMetazoa" id="CapteT199369">
    <property type="protein sequence ID" value="CapteP199369"/>
    <property type="gene ID" value="CapteG199369"/>
</dbReference>
<dbReference type="OMA" id="DIHDYDD"/>
<reference evidence="2 4" key="2">
    <citation type="journal article" date="2013" name="Nature">
        <title>Insights into bilaterian evolution from three spiralian genomes.</title>
        <authorList>
            <person name="Simakov O."/>
            <person name="Marletaz F."/>
            <person name="Cho S.J."/>
            <person name="Edsinger-Gonzales E."/>
            <person name="Havlak P."/>
            <person name="Hellsten U."/>
            <person name="Kuo D.H."/>
            <person name="Larsson T."/>
            <person name="Lv J."/>
            <person name="Arendt D."/>
            <person name="Savage R."/>
            <person name="Osoegawa K."/>
            <person name="de Jong P."/>
            <person name="Grimwood J."/>
            <person name="Chapman J.A."/>
            <person name="Shapiro H."/>
            <person name="Aerts A."/>
            <person name="Otillar R.P."/>
            <person name="Terry A.Y."/>
            <person name="Boore J.L."/>
            <person name="Grigoriev I.V."/>
            <person name="Lindberg D.R."/>
            <person name="Seaver E.C."/>
            <person name="Weisblat D.A."/>
            <person name="Putnam N.H."/>
            <person name="Rokhsar D.S."/>
        </authorList>
    </citation>
    <scope>NUCLEOTIDE SEQUENCE</scope>
    <source>
        <strain evidence="2 4">I ESC-2004</strain>
    </source>
</reference>
<evidence type="ECO:0000313" key="3">
    <source>
        <dbReference type="EnsemblMetazoa" id="CapteP199369"/>
    </source>
</evidence>
<keyword evidence="4" id="KW-1185">Reference proteome</keyword>
<organism evidence="2">
    <name type="scientific">Capitella teleta</name>
    <name type="common">Polychaete worm</name>
    <dbReference type="NCBI Taxonomy" id="283909"/>
    <lineage>
        <taxon>Eukaryota</taxon>
        <taxon>Metazoa</taxon>
        <taxon>Spiralia</taxon>
        <taxon>Lophotrochozoa</taxon>
        <taxon>Annelida</taxon>
        <taxon>Polychaeta</taxon>
        <taxon>Sedentaria</taxon>
        <taxon>Scolecida</taxon>
        <taxon>Capitellidae</taxon>
        <taxon>Capitella</taxon>
    </lineage>
</organism>
<proteinExistence type="predicted"/>
<feature type="region of interest" description="Disordered" evidence="1">
    <location>
        <begin position="63"/>
        <end position="157"/>
    </location>
</feature>
<reference evidence="3" key="3">
    <citation type="submission" date="2015-06" db="UniProtKB">
        <authorList>
            <consortium name="EnsemblMetazoa"/>
        </authorList>
    </citation>
    <scope>IDENTIFICATION</scope>
</reference>
<dbReference type="EMBL" id="AMQN01005929">
    <property type="status" value="NOT_ANNOTATED_CDS"/>
    <property type="molecule type" value="Genomic_DNA"/>
</dbReference>
<dbReference type="AlphaFoldDB" id="R7UX11"/>
<feature type="compositionally biased region" description="Basic and acidic residues" evidence="1">
    <location>
        <begin position="134"/>
        <end position="157"/>
    </location>
</feature>
<feature type="compositionally biased region" description="Acidic residues" evidence="1">
    <location>
        <begin position="69"/>
        <end position="133"/>
    </location>
</feature>
<accession>R7UX11</accession>
<evidence type="ECO:0000313" key="2">
    <source>
        <dbReference type="EMBL" id="ELU10874.1"/>
    </source>
</evidence>
<evidence type="ECO:0000313" key="4">
    <source>
        <dbReference type="Proteomes" id="UP000014760"/>
    </source>
</evidence>
<dbReference type="EMBL" id="KB297182">
    <property type="protein sequence ID" value="ELU10874.1"/>
    <property type="molecule type" value="Genomic_DNA"/>
</dbReference>
<sequence length="157" mass="18087">MGIQWKLDFFSVLLFEPENELALDFVETINEKLKLEECVRPAGIADSFSSEAIRSATRVQLKRAPYEESAAEFDVDDSDDEDDYTDDDDDDDSDDSDDSDSNEDEKSDDDDDEENDKDDDDGDDDDEEEEEVDDDHKQKEPFLAKERKCQISEKDYP</sequence>
<name>R7UX11_CAPTE</name>
<dbReference type="Proteomes" id="UP000014760">
    <property type="component" value="Unassembled WGS sequence"/>
</dbReference>
<gene>
    <name evidence="2" type="ORF">CAPTEDRAFT_199369</name>
</gene>
<evidence type="ECO:0000256" key="1">
    <source>
        <dbReference type="SAM" id="MobiDB-lite"/>
    </source>
</evidence>